<proteinExistence type="predicted"/>
<name>A0A101EK68_9EURY</name>
<dbReference type="PATRIC" id="fig|172049.5.peg.2018"/>
<gene>
    <name evidence="1" type="ORF">XD54_1844</name>
</gene>
<accession>A0A101EK68</accession>
<dbReference type="EMBL" id="LGFD01000054">
    <property type="protein sequence ID" value="KUK16861.1"/>
    <property type="molecule type" value="Genomic_DNA"/>
</dbReference>
<dbReference type="RefSeq" id="WP_283217913.1">
    <property type="nucleotide sequence ID" value="NZ_LGFD01000054.1"/>
</dbReference>
<dbReference type="GO" id="GO:0032259">
    <property type="term" value="P:methylation"/>
    <property type="evidence" value="ECO:0007669"/>
    <property type="project" value="UniProtKB-KW"/>
</dbReference>
<dbReference type="Pfam" id="PF13489">
    <property type="entry name" value="Methyltransf_23"/>
    <property type="match status" value="1"/>
</dbReference>
<sequence length="241" mass="28006">MRADIYDKYISTRFGYIHKTDQIEREYKIYYRYFKKNYLKHLPKDKDARILDVGCGLGHFLYFLESEGYKNYLGIDISGECVSFCKNRGFNVALYDAKAFFKQSNDSFDVIVMNDILEHLEKKEGIRLLTLARERLNENGKLILKVPNASNPIVGLSCRYADLSHEIAFTETSLRQMLRLCGYTNILIYPSDIYILKNPLLNIFGKLGSGLLNLIFRTLFVLYGKRDIKIFTKNLLCVAIK</sequence>
<organism evidence="1 2">
    <name type="scientific">Thermococcus sibiricus</name>
    <dbReference type="NCBI Taxonomy" id="172049"/>
    <lineage>
        <taxon>Archaea</taxon>
        <taxon>Methanobacteriati</taxon>
        <taxon>Methanobacteriota</taxon>
        <taxon>Thermococci</taxon>
        <taxon>Thermococcales</taxon>
        <taxon>Thermococcaceae</taxon>
        <taxon>Thermococcus</taxon>
    </lineage>
</organism>
<comment type="caution">
    <text evidence="1">The sequence shown here is derived from an EMBL/GenBank/DDBJ whole genome shotgun (WGS) entry which is preliminary data.</text>
</comment>
<dbReference type="SUPFAM" id="SSF53335">
    <property type="entry name" value="S-adenosyl-L-methionine-dependent methyltransferases"/>
    <property type="match status" value="1"/>
</dbReference>
<dbReference type="InterPro" id="IPR029063">
    <property type="entry name" value="SAM-dependent_MTases_sf"/>
</dbReference>
<evidence type="ECO:0000313" key="1">
    <source>
        <dbReference type="EMBL" id="KUK16861.1"/>
    </source>
</evidence>
<keyword evidence="1" id="KW-0808">Transferase</keyword>
<evidence type="ECO:0000313" key="2">
    <source>
        <dbReference type="Proteomes" id="UP000053911"/>
    </source>
</evidence>
<reference evidence="2" key="1">
    <citation type="journal article" date="2015" name="MBio">
        <title>Genome-Resolved Metagenomic Analysis Reveals Roles for Candidate Phyla and Other Microbial Community Members in Biogeochemical Transformations in Oil Reservoirs.</title>
        <authorList>
            <person name="Hu P."/>
            <person name="Tom L."/>
            <person name="Singh A."/>
            <person name="Thomas B.C."/>
            <person name="Baker B.J."/>
            <person name="Piceno Y.M."/>
            <person name="Andersen G.L."/>
            <person name="Banfield J.F."/>
        </authorList>
    </citation>
    <scope>NUCLEOTIDE SEQUENCE [LARGE SCALE GENOMIC DNA]</scope>
</reference>
<dbReference type="Gene3D" id="3.40.50.150">
    <property type="entry name" value="Vaccinia Virus protein VP39"/>
    <property type="match status" value="1"/>
</dbReference>
<dbReference type="Proteomes" id="UP000053911">
    <property type="component" value="Unassembled WGS sequence"/>
</dbReference>
<protein>
    <submittedName>
        <fullName evidence="1">Methyltransferase type 12</fullName>
    </submittedName>
</protein>
<keyword evidence="1" id="KW-0489">Methyltransferase</keyword>
<dbReference type="AlphaFoldDB" id="A0A101EK68"/>
<dbReference type="PANTHER" id="PTHR43861">
    <property type="entry name" value="TRANS-ACONITATE 2-METHYLTRANSFERASE-RELATED"/>
    <property type="match status" value="1"/>
</dbReference>
<dbReference type="CDD" id="cd02440">
    <property type="entry name" value="AdoMet_MTases"/>
    <property type="match status" value="1"/>
</dbReference>
<dbReference type="GO" id="GO:0008168">
    <property type="term" value="F:methyltransferase activity"/>
    <property type="evidence" value="ECO:0007669"/>
    <property type="project" value="UniProtKB-KW"/>
</dbReference>